<evidence type="ECO:0000313" key="4">
    <source>
        <dbReference type="EMBL" id="WDH83077.1"/>
    </source>
</evidence>
<sequence length="365" mass="38770">MNKKMKTGAAALALTAALSSGYVYANGNADAPVPVSSTAASKVSITVNGQAIDAGFMLPDGEHPMIPVRSLAEALGMELTWVKDSKTAELTKGNVWTAIPTGKDQYNVNRMYVELGQAPVIVEGTQYVPLNFASEVLHANVKTEGASVTITTEEVQEFATSVGVVTYADDSRVHINGVGPESLILNAMEDTEYLLADGTRLDITDLKVGDQVEAQHSIVMALSMPPQSAVYKITVTDQAEENLHSVEGSISNIRVTDEGDRSLLIQSGMLAANPQSEIVLQINEDTQVVNTKGEKVDPASITDEDYVIGFHNGVLTRSLPPIGNAIKIVVDSVDVSQSPEESAEEPAEADTSVDTAETIKPFPAE</sequence>
<reference evidence="4" key="1">
    <citation type="submission" date="2023-02" db="EMBL/GenBank/DDBJ databases">
        <title>Pathogen: clinical or host-associated sample.</title>
        <authorList>
            <person name="Hergert J."/>
            <person name="Casey R."/>
            <person name="Wagner J."/>
            <person name="Young E.L."/>
            <person name="Oakeson K.F."/>
        </authorList>
    </citation>
    <scope>NUCLEOTIDE SEQUENCE</scope>
    <source>
        <strain evidence="4">2022CK-00830</strain>
    </source>
</reference>
<dbReference type="RefSeq" id="WP_274359311.1">
    <property type="nucleotide sequence ID" value="NZ_CP118101.1"/>
</dbReference>
<feature type="region of interest" description="Disordered" evidence="1">
    <location>
        <begin position="335"/>
        <end position="365"/>
    </location>
</feature>
<feature type="signal peptide" evidence="2">
    <location>
        <begin position="1"/>
        <end position="25"/>
    </location>
</feature>
<dbReference type="SUPFAM" id="SSF55383">
    <property type="entry name" value="Copper amine oxidase, domain N"/>
    <property type="match status" value="1"/>
</dbReference>
<evidence type="ECO:0000256" key="1">
    <source>
        <dbReference type="SAM" id="MobiDB-lite"/>
    </source>
</evidence>
<dbReference type="Gene3D" id="3.30.457.10">
    <property type="entry name" value="Copper amine oxidase-like, N-terminal domain"/>
    <property type="match status" value="1"/>
</dbReference>
<dbReference type="Proteomes" id="UP001220962">
    <property type="component" value="Chromosome"/>
</dbReference>
<feature type="domain" description="Copper amine oxidase-like N-terminal" evidence="3">
    <location>
        <begin position="47"/>
        <end position="151"/>
    </location>
</feature>
<dbReference type="InterPro" id="IPR012854">
    <property type="entry name" value="Cu_amine_oxidase-like_N"/>
</dbReference>
<evidence type="ECO:0000313" key="5">
    <source>
        <dbReference type="Proteomes" id="UP001220962"/>
    </source>
</evidence>
<keyword evidence="2" id="KW-0732">Signal</keyword>
<gene>
    <name evidence="4" type="ORF">PUW23_02195</name>
</gene>
<dbReference type="EMBL" id="CP118101">
    <property type="protein sequence ID" value="WDH83077.1"/>
    <property type="molecule type" value="Genomic_DNA"/>
</dbReference>
<dbReference type="Pfam" id="PF07833">
    <property type="entry name" value="Cu_amine_oxidN1"/>
    <property type="match status" value="1"/>
</dbReference>
<accession>A0AAX3N376</accession>
<evidence type="ECO:0000256" key="2">
    <source>
        <dbReference type="SAM" id="SignalP"/>
    </source>
</evidence>
<evidence type="ECO:0000259" key="3">
    <source>
        <dbReference type="Pfam" id="PF07833"/>
    </source>
</evidence>
<feature type="chain" id="PRO_5043915088" evidence="2">
    <location>
        <begin position="26"/>
        <end position="365"/>
    </location>
</feature>
<dbReference type="AlphaFoldDB" id="A0AAX3N376"/>
<protein>
    <submittedName>
        <fullName evidence="4">Copper amine oxidase N-terminal domain-containing protein</fullName>
    </submittedName>
</protein>
<proteinExistence type="predicted"/>
<dbReference type="InterPro" id="IPR036582">
    <property type="entry name" value="Mao_N_sf"/>
</dbReference>
<organism evidence="4 5">
    <name type="scientific">Paenibacillus urinalis</name>
    <dbReference type="NCBI Taxonomy" id="521520"/>
    <lineage>
        <taxon>Bacteria</taxon>
        <taxon>Bacillati</taxon>
        <taxon>Bacillota</taxon>
        <taxon>Bacilli</taxon>
        <taxon>Bacillales</taxon>
        <taxon>Paenibacillaceae</taxon>
        <taxon>Paenibacillus</taxon>
    </lineage>
</organism>
<name>A0AAX3N376_9BACL</name>